<evidence type="ECO:0000256" key="3">
    <source>
        <dbReference type="ARBA" id="ARBA00022448"/>
    </source>
</evidence>
<accession>A0A024HVY9</accession>
<dbReference type="NCBIfam" id="TIGR01131">
    <property type="entry name" value="ATP_synt_6_or_A"/>
    <property type="match status" value="1"/>
</dbReference>
<dbReference type="GO" id="GO:0045259">
    <property type="term" value="C:proton-transporting ATP synthase complex"/>
    <property type="evidence" value="ECO:0007669"/>
    <property type="project" value="UniProtKB-KW"/>
</dbReference>
<dbReference type="Pfam" id="PF00119">
    <property type="entry name" value="ATP-synt_A"/>
    <property type="match status" value="1"/>
</dbReference>
<feature type="transmembrane region" description="Helical" evidence="12">
    <location>
        <begin position="12"/>
        <end position="32"/>
    </location>
</feature>
<dbReference type="InterPro" id="IPR000568">
    <property type="entry name" value="ATP_synth_F0_asu"/>
</dbReference>
<sequence>MLFLNFESSLFFFTPVGLLLVWMMVLMSSKYITSFNNKFQLSEIVGHFSSGKYYPGLLFMMGMFFLILLFNLYGLVPGMFPLSSLPFLTMGMAVILWSGGYVYCLSKNLLGCVSHMLPLGSPMVLSVFLVWVEVLSWLCRPIALGVRLMANITAGHLLLSLVGGGVFFSGVWFLLPFGFLLALMLMEIGVAMIQSYVYNLLLSLYMDEGL</sequence>
<evidence type="ECO:0000256" key="6">
    <source>
        <dbReference type="ARBA" id="ARBA00022781"/>
    </source>
</evidence>
<evidence type="ECO:0000256" key="9">
    <source>
        <dbReference type="ARBA" id="ARBA00023136"/>
    </source>
</evidence>
<dbReference type="PROSITE" id="PS00449">
    <property type="entry name" value="ATPASE_A"/>
    <property type="match status" value="1"/>
</dbReference>
<dbReference type="PANTHER" id="PTHR11410:SF0">
    <property type="entry name" value="ATP SYNTHASE SUBUNIT A"/>
    <property type="match status" value="1"/>
</dbReference>
<evidence type="ECO:0000256" key="11">
    <source>
        <dbReference type="RuleBase" id="RU004450"/>
    </source>
</evidence>
<evidence type="ECO:0000256" key="2">
    <source>
        <dbReference type="ARBA" id="ARBA00006810"/>
    </source>
</evidence>
<dbReference type="SUPFAM" id="SSF81336">
    <property type="entry name" value="F1F0 ATP synthase subunit A"/>
    <property type="match status" value="1"/>
</dbReference>
<dbReference type="PRINTS" id="PR00123">
    <property type="entry name" value="ATPASEA"/>
</dbReference>
<dbReference type="InterPro" id="IPR035908">
    <property type="entry name" value="F0_ATP_A_sf"/>
</dbReference>
<keyword evidence="10" id="KW-0066">ATP synthesis</keyword>
<geneLocation type="mitochondrion" evidence="13"/>
<keyword evidence="6" id="KW-0375">Hydrogen ion transport</keyword>
<dbReference type="InterPro" id="IPR045083">
    <property type="entry name" value="ATP_synth_F0_asu_bact/mt"/>
</dbReference>
<evidence type="ECO:0000256" key="8">
    <source>
        <dbReference type="ARBA" id="ARBA00023065"/>
    </source>
</evidence>
<keyword evidence="4" id="KW-0138">CF(0)</keyword>
<evidence type="ECO:0000256" key="5">
    <source>
        <dbReference type="ARBA" id="ARBA00022692"/>
    </source>
</evidence>
<evidence type="ECO:0000256" key="7">
    <source>
        <dbReference type="ARBA" id="ARBA00022989"/>
    </source>
</evidence>
<evidence type="ECO:0000256" key="1">
    <source>
        <dbReference type="ARBA" id="ARBA00004141"/>
    </source>
</evidence>
<dbReference type="OrthoDB" id="5976622at2759"/>
<dbReference type="CDD" id="cd00310">
    <property type="entry name" value="ATP-synt_Fo_a_6"/>
    <property type="match status" value="1"/>
</dbReference>
<keyword evidence="7 12" id="KW-1133">Transmembrane helix</keyword>
<dbReference type="GeneID" id="36165649"/>
<evidence type="ECO:0000256" key="10">
    <source>
        <dbReference type="ARBA" id="ARBA00023310"/>
    </source>
</evidence>
<dbReference type="Gene3D" id="1.20.120.220">
    <property type="entry name" value="ATP synthase, F0 complex, subunit A"/>
    <property type="match status" value="1"/>
</dbReference>
<keyword evidence="3" id="KW-0813">Transport</keyword>
<keyword evidence="5 12" id="KW-0812">Transmembrane</keyword>
<keyword evidence="13" id="KW-0496">Mitochondrion</keyword>
<evidence type="ECO:0000256" key="12">
    <source>
        <dbReference type="SAM" id="Phobius"/>
    </source>
</evidence>
<proteinExistence type="inferred from homology"/>
<dbReference type="GO" id="GO:0046933">
    <property type="term" value="F:proton-transporting ATP synthase activity, rotational mechanism"/>
    <property type="evidence" value="ECO:0007669"/>
    <property type="project" value="TreeGrafter"/>
</dbReference>
<evidence type="ECO:0000313" key="13">
    <source>
        <dbReference type="EMBL" id="CDM98930.1"/>
    </source>
</evidence>
<comment type="subcellular location">
    <subcellularLocation>
        <location evidence="1">Membrane</location>
        <topology evidence="1">Multi-pass membrane protein</topology>
    </subcellularLocation>
    <subcellularLocation>
        <location evidence="11">Mitochondrion inner membrane</location>
        <topology evidence="11">Multi-pass membrane protein</topology>
    </subcellularLocation>
</comment>
<feature type="transmembrane region" description="Helical" evidence="12">
    <location>
        <begin position="158"/>
        <end position="181"/>
    </location>
</feature>
<protein>
    <recommendedName>
        <fullName evidence="11">ATP synthase subunit a</fullName>
    </recommendedName>
</protein>
<feature type="transmembrane region" description="Helical" evidence="12">
    <location>
        <begin position="85"/>
        <end position="104"/>
    </location>
</feature>
<name>A0A024HVY9_STYCL</name>
<keyword evidence="8" id="KW-0406">Ion transport</keyword>
<dbReference type="GO" id="GO:0005743">
    <property type="term" value="C:mitochondrial inner membrane"/>
    <property type="evidence" value="ECO:0007669"/>
    <property type="project" value="UniProtKB-SubCell"/>
</dbReference>
<keyword evidence="9 12" id="KW-0472">Membrane</keyword>
<dbReference type="AlphaFoldDB" id="A0A024HVY9"/>
<dbReference type="RefSeq" id="YP_009466074.1">
    <property type="nucleotide sequence ID" value="NC_037072.1"/>
</dbReference>
<dbReference type="EMBL" id="HG931920">
    <property type="protein sequence ID" value="CDM98930.1"/>
    <property type="molecule type" value="Genomic_DNA"/>
</dbReference>
<evidence type="ECO:0000256" key="4">
    <source>
        <dbReference type="ARBA" id="ARBA00022547"/>
    </source>
</evidence>
<organism evidence="13">
    <name type="scientific">Styela clava</name>
    <name type="common">Sea squirt</name>
    <dbReference type="NCBI Taxonomy" id="7725"/>
    <lineage>
        <taxon>Eukaryota</taxon>
        <taxon>Metazoa</taxon>
        <taxon>Chordata</taxon>
        <taxon>Tunicata</taxon>
        <taxon>Ascidiacea</taxon>
        <taxon>Stolidobranchia</taxon>
        <taxon>Styelidae</taxon>
        <taxon>Styela</taxon>
    </lineage>
</organism>
<dbReference type="InterPro" id="IPR023011">
    <property type="entry name" value="ATP_synth_F0_asu_AS"/>
</dbReference>
<feature type="transmembrane region" description="Helical" evidence="12">
    <location>
        <begin position="116"/>
        <end position="138"/>
    </location>
</feature>
<feature type="transmembrane region" description="Helical" evidence="12">
    <location>
        <begin position="53"/>
        <end position="73"/>
    </location>
</feature>
<gene>
    <name evidence="13" type="primary">atp6</name>
</gene>
<comment type="similarity">
    <text evidence="2">Belongs to the ATPase A chain family.</text>
</comment>
<dbReference type="PANTHER" id="PTHR11410">
    <property type="entry name" value="ATP SYNTHASE SUBUNIT A"/>
    <property type="match status" value="1"/>
</dbReference>
<reference evidence="13" key="1">
    <citation type="journal article" date="2014" name="Genome Biol. Evol.">
        <title>Ascidian mitogenomics: comparison of evolutionary rates in closely related taxa provides evidence of ongoing speciation events.</title>
        <authorList>
            <person name="Griggio F."/>
            <person name="Voskoboynik A."/>
            <person name="Iannelli F."/>
            <person name="Justy F."/>
            <person name="Tilak M.K."/>
            <person name="Turon X."/>
            <person name="Pesole G."/>
            <person name="Douzery E.J."/>
            <person name="Mastrototaro F."/>
            <person name="Gissi C."/>
        </authorList>
    </citation>
    <scope>NUCLEOTIDE SEQUENCE</scope>
    <source>
        <tissue evidence="13">Muscle</tissue>
    </source>
</reference>